<reference evidence="1" key="1">
    <citation type="submission" date="2019-10" db="EMBL/GenBank/DDBJ databases">
        <title>The sequence and de novo assembly of the wild yak genome.</title>
        <authorList>
            <person name="Liu Y."/>
        </authorList>
    </citation>
    <scope>NUCLEOTIDE SEQUENCE [LARGE SCALE GENOMIC DNA]</scope>
    <source>
        <strain evidence="1">WY2019</strain>
    </source>
</reference>
<evidence type="ECO:0000313" key="1">
    <source>
        <dbReference type="EMBL" id="MXQ88357.1"/>
    </source>
</evidence>
<protein>
    <submittedName>
        <fullName evidence="1">Uncharacterized protein</fullName>
    </submittedName>
</protein>
<dbReference type="Proteomes" id="UP000322234">
    <property type="component" value="Unassembled WGS sequence"/>
</dbReference>
<sequence>MFHSAKFWLKVDMENYCSTCLSWDLLSPDIANKEALMAQESESSDAALRFLALNVVNMANVKDMTIGDLESNRVHFRQQTDKVNELQKVYTS</sequence>
<keyword evidence="2" id="KW-1185">Reference proteome</keyword>
<name>A0A6B0RI24_9CETA</name>
<gene>
    <name evidence="1" type="ORF">E5288_WYG021390</name>
</gene>
<evidence type="ECO:0000313" key="2">
    <source>
        <dbReference type="Proteomes" id="UP000322234"/>
    </source>
</evidence>
<comment type="caution">
    <text evidence="1">The sequence shown here is derived from an EMBL/GenBank/DDBJ whole genome shotgun (WGS) entry which is preliminary data.</text>
</comment>
<organism evidence="1 2">
    <name type="scientific">Bos mutus</name>
    <name type="common">wild yak</name>
    <dbReference type="NCBI Taxonomy" id="72004"/>
    <lineage>
        <taxon>Eukaryota</taxon>
        <taxon>Metazoa</taxon>
        <taxon>Chordata</taxon>
        <taxon>Craniata</taxon>
        <taxon>Vertebrata</taxon>
        <taxon>Euteleostomi</taxon>
        <taxon>Mammalia</taxon>
        <taxon>Eutheria</taxon>
        <taxon>Laurasiatheria</taxon>
        <taxon>Artiodactyla</taxon>
        <taxon>Ruminantia</taxon>
        <taxon>Pecora</taxon>
        <taxon>Bovidae</taxon>
        <taxon>Bovinae</taxon>
        <taxon>Bos</taxon>
    </lineage>
</organism>
<dbReference type="EMBL" id="VBQZ03000045">
    <property type="protein sequence ID" value="MXQ88357.1"/>
    <property type="molecule type" value="Genomic_DNA"/>
</dbReference>
<dbReference type="AlphaFoldDB" id="A0A6B0RI24"/>
<proteinExistence type="predicted"/>
<accession>A0A6B0RI24</accession>